<dbReference type="Proteomes" id="UP001515780">
    <property type="component" value="Unassembled WGS sequence"/>
</dbReference>
<organism evidence="2 3">
    <name type="scientific">Candidatus Pantoea communis</name>
    <dbReference type="NCBI Taxonomy" id="2608354"/>
    <lineage>
        <taxon>Bacteria</taxon>
        <taxon>Pseudomonadati</taxon>
        <taxon>Pseudomonadota</taxon>
        <taxon>Gammaproteobacteria</taxon>
        <taxon>Enterobacterales</taxon>
        <taxon>Erwiniaceae</taxon>
        <taxon>Pantoea</taxon>
    </lineage>
</organism>
<evidence type="ECO:0000313" key="3">
    <source>
        <dbReference type="Proteomes" id="UP001515780"/>
    </source>
</evidence>
<protein>
    <submittedName>
        <fullName evidence="2">Uncharacterized protein</fullName>
    </submittedName>
</protein>
<evidence type="ECO:0000256" key="1">
    <source>
        <dbReference type="SAM" id="MobiDB-lite"/>
    </source>
</evidence>
<evidence type="ECO:0000313" key="2">
    <source>
        <dbReference type="EMBL" id="NIG19817.1"/>
    </source>
</evidence>
<gene>
    <name evidence="2" type="ORF">F3J37_14160</name>
</gene>
<comment type="caution">
    <text evidence="2">The sequence shown here is derived from an EMBL/GenBank/DDBJ whole genome shotgun (WGS) entry which is preliminary data.</text>
</comment>
<accession>A0ABX0RSH5</accession>
<sequence length="190" mass="21319">MTTVANEGKKFVTVAARFQVNPAVIVDVLAKKFPVPHQQKAAFLRAVDYFRRVWLPAFVLRCAGVILKKNFQRVARLDSSKINQYFVPATCTFGCKPEEARRPGSVFEDPYPTTTHHGVRRRDGTTRGVLSCRLQGLNPLGCHQKRPQSDVSQGEVLLVTHLLILSVQFCSSLVPRLKSPLPFNHGRKLI</sequence>
<proteinExistence type="predicted"/>
<dbReference type="EMBL" id="VWXC01000009">
    <property type="protein sequence ID" value="NIG19817.1"/>
    <property type="molecule type" value="Genomic_DNA"/>
</dbReference>
<reference evidence="2 3" key="1">
    <citation type="journal article" date="2019" name="bioRxiv">
        <title>Bacteria contribute to plant secondary compound degradation in a generalist herbivore system.</title>
        <authorList>
            <person name="Francoeur C.B."/>
            <person name="Khadempour L."/>
            <person name="Moreira-Soto R.D."/>
            <person name="Gotting K."/>
            <person name="Book A.J."/>
            <person name="Pinto-Tomas A.A."/>
            <person name="Keefover-Ring K."/>
            <person name="Currie C.R."/>
        </authorList>
    </citation>
    <scope>NUCLEOTIDE SEQUENCE [LARGE SCALE GENOMIC DNA]</scope>
    <source>
        <strain evidence="2">Al-1710</strain>
    </source>
</reference>
<feature type="region of interest" description="Disordered" evidence="1">
    <location>
        <begin position="104"/>
        <end position="123"/>
    </location>
</feature>
<name>A0ABX0RSH5_9GAMM</name>
<keyword evidence="3" id="KW-1185">Reference proteome</keyword>